<gene>
    <name evidence="3" type="ORF">M413DRAFT_447587</name>
</gene>
<organism evidence="3 4">
    <name type="scientific">Hebeloma cylindrosporum</name>
    <dbReference type="NCBI Taxonomy" id="76867"/>
    <lineage>
        <taxon>Eukaryota</taxon>
        <taxon>Fungi</taxon>
        <taxon>Dikarya</taxon>
        <taxon>Basidiomycota</taxon>
        <taxon>Agaricomycotina</taxon>
        <taxon>Agaricomycetes</taxon>
        <taxon>Agaricomycetidae</taxon>
        <taxon>Agaricales</taxon>
        <taxon>Agaricineae</taxon>
        <taxon>Hymenogastraceae</taxon>
        <taxon>Hebeloma</taxon>
    </lineage>
</organism>
<accession>A0A0C3BQK0</accession>
<keyword evidence="4" id="KW-1185">Reference proteome</keyword>
<name>A0A0C3BQK0_HEBCY</name>
<dbReference type="EMBL" id="KN831788">
    <property type="protein sequence ID" value="KIM38930.1"/>
    <property type="molecule type" value="Genomic_DNA"/>
</dbReference>
<dbReference type="HOGENOM" id="CLU_3032569_0_0_1"/>
<feature type="chain" id="PRO_5002172795" evidence="2">
    <location>
        <begin position="23"/>
        <end position="55"/>
    </location>
</feature>
<dbReference type="Proteomes" id="UP000053424">
    <property type="component" value="Unassembled WGS sequence"/>
</dbReference>
<evidence type="ECO:0000256" key="1">
    <source>
        <dbReference type="SAM" id="MobiDB-lite"/>
    </source>
</evidence>
<feature type="region of interest" description="Disordered" evidence="1">
    <location>
        <begin position="36"/>
        <end position="55"/>
    </location>
</feature>
<keyword evidence="2" id="KW-0732">Signal</keyword>
<reference evidence="4" key="2">
    <citation type="submission" date="2015-01" db="EMBL/GenBank/DDBJ databases">
        <title>Evolutionary Origins and Diversification of the Mycorrhizal Mutualists.</title>
        <authorList>
            <consortium name="DOE Joint Genome Institute"/>
            <consortium name="Mycorrhizal Genomics Consortium"/>
            <person name="Kohler A."/>
            <person name="Kuo A."/>
            <person name="Nagy L.G."/>
            <person name="Floudas D."/>
            <person name="Copeland A."/>
            <person name="Barry K.W."/>
            <person name="Cichocki N."/>
            <person name="Veneault-Fourrey C."/>
            <person name="LaButti K."/>
            <person name="Lindquist E.A."/>
            <person name="Lipzen A."/>
            <person name="Lundell T."/>
            <person name="Morin E."/>
            <person name="Murat C."/>
            <person name="Riley R."/>
            <person name="Ohm R."/>
            <person name="Sun H."/>
            <person name="Tunlid A."/>
            <person name="Henrissat B."/>
            <person name="Grigoriev I.V."/>
            <person name="Hibbett D.S."/>
            <person name="Martin F."/>
        </authorList>
    </citation>
    <scope>NUCLEOTIDE SEQUENCE [LARGE SCALE GENOMIC DNA]</scope>
    <source>
        <strain evidence="4">h7</strain>
    </source>
</reference>
<dbReference type="AlphaFoldDB" id="A0A0C3BQK0"/>
<evidence type="ECO:0000313" key="4">
    <source>
        <dbReference type="Proteomes" id="UP000053424"/>
    </source>
</evidence>
<sequence>MKFTSGLLYALALLFAMATVQAQDCDPTADTYTWDGVSSDGTDSGGGSYHVGNPC</sequence>
<evidence type="ECO:0000256" key="2">
    <source>
        <dbReference type="SAM" id="SignalP"/>
    </source>
</evidence>
<evidence type="ECO:0000313" key="3">
    <source>
        <dbReference type="EMBL" id="KIM38930.1"/>
    </source>
</evidence>
<reference evidence="3 4" key="1">
    <citation type="submission" date="2014-04" db="EMBL/GenBank/DDBJ databases">
        <authorList>
            <consortium name="DOE Joint Genome Institute"/>
            <person name="Kuo A."/>
            <person name="Gay G."/>
            <person name="Dore J."/>
            <person name="Kohler A."/>
            <person name="Nagy L.G."/>
            <person name="Floudas D."/>
            <person name="Copeland A."/>
            <person name="Barry K.W."/>
            <person name="Cichocki N."/>
            <person name="Veneault-Fourrey C."/>
            <person name="LaButti K."/>
            <person name="Lindquist E.A."/>
            <person name="Lipzen A."/>
            <person name="Lundell T."/>
            <person name="Morin E."/>
            <person name="Murat C."/>
            <person name="Sun H."/>
            <person name="Tunlid A."/>
            <person name="Henrissat B."/>
            <person name="Grigoriev I.V."/>
            <person name="Hibbett D.S."/>
            <person name="Martin F."/>
            <person name="Nordberg H.P."/>
            <person name="Cantor M.N."/>
            <person name="Hua S.X."/>
        </authorList>
    </citation>
    <scope>NUCLEOTIDE SEQUENCE [LARGE SCALE GENOMIC DNA]</scope>
    <source>
        <strain evidence="4">h7</strain>
    </source>
</reference>
<protein>
    <submittedName>
        <fullName evidence="3">Uncharacterized protein</fullName>
    </submittedName>
</protein>
<proteinExistence type="predicted"/>
<feature type="signal peptide" evidence="2">
    <location>
        <begin position="1"/>
        <end position="22"/>
    </location>
</feature>